<reference evidence="1 2" key="1">
    <citation type="journal article" date="2015" name="Genome Biol. Evol.">
        <title>Comparative Genomics of a Bacterivorous Green Alga Reveals Evolutionary Causalities and Consequences of Phago-Mixotrophic Mode of Nutrition.</title>
        <authorList>
            <person name="Burns J.A."/>
            <person name="Paasch A."/>
            <person name="Narechania A."/>
            <person name="Kim E."/>
        </authorList>
    </citation>
    <scope>NUCLEOTIDE SEQUENCE [LARGE SCALE GENOMIC DNA]</scope>
    <source>
        <strain evidence="1 2">PLY_AMNH</strain>
    </source>
</reference>
<keyword evidence="2" id="KW-1185">Reference proteome</keyword>
<dbReference type="AlphaFoldDB" id="A0AAE0GV55"/>
<dbReference type="Gene3D" id="1.10.4080.10">
    <property type="entry name" value="ADP-ribosylation/Crystallin J1"/>
    <property type="match status" value="1"/>
</dbReference>
<dbReference type="Pfam" id="PF03747">
    <property type="entry name" value="ADP_ribosyl_GH"/>
    <property type="match status" value="1"/>
</dbReference>
<accession>A0AAE0GV55</accession>
<comment type="caution">
    <text evidence="1">The sequence shown here is derived from an EMBL/GenBank/DDBJ whole genome shotgun (WGS) entry which is preliminary data.</text>
</comment>
<dbReference type="InterPro" id="IPR005502">
    <property type="entry name" value="Ribosyl_crysJ1"/>
</dbReference>
<evidence type="ECO:0000313" key="1">
    <source>
        <dbReference type="EMBL" id="KAK3284728.1"/>
    </source>
</evidence>
<dbReference type="Proteomes" id="UP001190700">
    <property type="component" value="Unassembled WGS sequence"/>
</dbReference>
<organism evidence="1 2">
    <name type="scientific">Cymbomonas tetramitiformis</name>
    <dbReference type="NCBI Taxonomy" id="36881"/>
    <lineage>
        <taxon>Eukaryota</taxon>
        <taxon>Viridiplantae</taxon>
        <taxon>Chlorophyta</taxon>
        <taxon>Pyramimonadophyceae</taxon>
        <taxon>Pyramimonadales</taxon>
        <taxon>Pyramimonadaceae</taxon>
        <taxon>Cymbomonas</taxon>
    </lineage>
</organism>
<protein>
    <recommendedName>
        <fullName evidence="3">ADP-ribosylglycohydrolase</fullName>
    </recommendedName>
</protein>
<gene>
    <name evidence="1" type="ORF">CYMTET_7634</name>
</gene>
<proteinExistence type="predicted"/>
<evidence type="ECO:0008006" key="3">
    <source>
        <dbReference type="Google" id="ProtNLM"/>
    </source>
</evidence>
<dbReference type="EMBL" id="LGRX02002185">
    <property type="protein sequence ID" value="KAK3284728.1"/>
    <property type="molecule type" value="Genomic_DNA"/>
</dbReference>
<name>A0AAE0GV55_9CHLO</name>
<sequence>MMAHKYSGNIQQGLLANANTGGENVHRGIVLGALLGAAEGYRAIPAKWITGLKNHKNIHVEVEKFVSLLRRR</sequence>
<dbReference type="SUPFAM" id="SSF101478">
    <property type="entry name" value="ADP-ribosylglycohydrolase"/>
    <property type="match status" value="1"/>
</dbReference>
<dbReference type="InterPro" id="IPR036705">
    <property type="entry name" value="Ribosyl_crysJ1_sf"/>
</dbReference>
<evidence type="ECO:0000313" key="2">
    <source>
        <dbReference type="Proteomes" id="UP001190700"/>
    </source>
</evidence>